<protein>
    <submittedName>
        <fullName evidence="3">Nitroreductase family deazaflavin-dependent oxidoreductase</fullName>
    </submittedName>
</protein>
<comment type="catalytic activity">
    <reaction evidence="2">
        <text>oxidized coenzyme F420-(gamma-L-Glu)(n) + a quinol + H(+) = reduced coenzyme F420-(gamma-L-Glu)(n) + a quinone</text>
        <dbReference type="Rhea" id="RHEA:39663"/>
        <dbReference type="Rhea" id="RHEA-COMP:12939"/>
        <dbReference type="Rhea" id="RHEA-COMP:14378"/>
        <dbReference type="ChEBI" id="CHEBI:15378"/>
        <dbReference type="ChEBI" id="CHEBI:24646"/>
        <dbReference type="ChEBI" id="CHEBI:132124"/>
        <dbReference type="ChEBI" id="CHEBI:133980"/>
        <dbReference type="ChEBI" id="CHEBI:139511"/>
    </reaction>
</comment>
<proteinExistence type="inferred from homology"/>
<dbReference type="GO" id="GO:0070967">
    <property type="term" value="F:coenzyme F420 binding"/>
    <property type="evidence" value="ECO:0007669"/>
    <property type="project" value="TreeGrafter"/>
</dbReference>
<comment type="similarity">
    <text evidence="1">Belongs to the F420H(2)-dependent quinone reductase family.</text>
</comment>
<dbReference type="GO" id="GO:0005886">
    <property type="term" value="C:plasma membrane"/>
    <property type="evidence" value="ECO:0007669"/>
    <property type="project" value="TreeGrafter"/>
</dbReference>
<keyword evidence="4" id="KW-1185">Reference proteome</keyword>
<dbReference type="RefSeq" id="WP_136426564.1">
    <property type="nucleotide sequence ID" value="NZ_SSSM01000002.1"/>
</dbReference>
<dbReference type="GO" id="GO:0016491">
    <property type="term" value="F:oxidoreductase activity"/>
    <property type="evidence" value="ECO:0007669"/>
    <property type="project" value="InterPro"/>
</dbReference>
<dbReference type="AlphaFoldDB" id="A0A4S4FPC2"/>
<dbReference type="Pfam" id="PF04075">
    <property type="entry name" value="F420H2_quin_red"/>
    <property type="match status" value="1"/>
</dbReference>
<dbReference type="OrthoDB" id="8225825at2"/>
<sequence length="140" mass="15590">MTDWNDVIIEQFRANDGVVERFGDSLVIMHTVGAKTGEPRIKPVMGIRQPDGSWNVAATYAGNDRNPPWYHNLLAHPEIDLEAVVDGHATTVPVRVTELEGAERDAAWSEFTAASEGFRSYEAKTDRVFPVLRLSPREQG</sequence>
<dbReference type="InterPro" id="IPR004378">
    <property type="entry name" value="F420H2_quin_Rdtase"/>
</dbReference>
<organism evidence="3 4">
    <name type="scientific">Naasia lichenicola</name>
    <dbReference type="NCBI Taxonomy" id="2565933"/>
    <lineage>
        <taxon>Bacteria</taxon>
        <taxon>Bacillati</taxon>
        <taxon>Actinomycetota</taxon>
        <taxon>Actinomycetes</taxon>
        <taxon>Micrococcales</taxon>
        <taxon>Microbacteriaceae</taxon>
        <taxon>Naasia</taxon>
    </lineage>
</organism>
<evidence type="ECO:0000313" key="3">
    <source>
        <dbReference type="EMBL" id="THG32399.1"/>
    </source>
</evidence>
<dbReference type="NCBIfam" id="TIGR00026">
    <property type="entry name" value="hi_GC_TIGR00026"/>
    <property type="match status" value="1"/>
</dbReference>
<evidence type="ECO:0000313" key="4">
    <source>
        <dbReference type="Proteomes" id="UP000309133"/>
    </source>
</evidence>
<dbReference type="PANTHER" id="PTHR39428:SF1">
    <property type="entry name" value="F420H(2)-DEPENDENT QUINONE REDUCTASE RV1261C"/>
    <property type="match status" value="1"/>
</dbReference>
<dbReference type="InterPro" id="IPR012349">
    <property type="entry name" value="Split_barrel_FMN-bd"/>
</dbReference>
<dbReference type="PANTHER" id="PTHR39428">
    <property type="entry name" value="F420H(2)-DEPENDENT QUINONE REDUCTASE RV1261C"/>
    <property type="match status" value="1"/>
</dbReference>
<dbReference type="Proteomes" id="UP000309133">
    <property type="component" value="Unassembled WGS sequence"/>
</dbReference>
<accession>A0A4S4FPC2</accession>
<evidence type="ECO:0000256" key="2">
    <source>
        <dbReference type="ARBA" id="ARBA00049106"/>
    </source>
</evidence>
<comment type="caution">
    <text evidence="3">The sequence shown here is derived from an EMBL/GenBank/DDBJ whole genome shotgun (WGS) entry which is preliminary data.</text>
</comment>
<evidence type="ECO:0000256" key="1">
    <source>
        <dbReference type="ARBA" id="ARBA00008710"/>
    </source>
</evidence>
<dbReference type="EMBL" id="SSSM01000002">
    <property type="protein sequence ID" value="THG32399.1"/>
    <property type="molecule type" value="Genomic_DNA"/>
</dbReference>
<reference evidence="3 4" key="1">
    <citation type="submission" date="2019-04" db="EMBL/GenBank/DDBJ databases">
        <authorList>
            <person name="Jiang L."/>
        </authorList>
    </citation>
    <scope>NUCLEOTIDE SEQUENCE [LARGE SCALE GENOMIC DNA]</scope>
    <source>
        <strain evidence="3 4">YIM 131853</strain>
    </source>
</reference>
<gene>
    <name evidence="3" type="ORF">E6C64_05125</name>
</gene>
<dbReference type="Gene3D" id="2.30.110.10">
    <property type="entry name" value="Electron Transport, Fmn-binding Protein, Chain A"/>
    <property type="match status" value="1"/>
</dbReference>
<name>A0A4S4FPC2_9MICO</name>